<protein>
    <submittedName>
        <fullName evidence="1">Uncharacterized protein</fullName>
    </submittedName>
</protein>
<keyword evidence="2" id="KW-1185">Reference proteome</keyword>
<proteinExistence type="predicted"/>
<name>A0A812TRJ1_9DINO</name>
<dbReference type="Proteomes" id="UP000604046">
    <property type="component" value="Unassembled WGS sequence"/>
</dbReference>
<evidence type="ECO:0000313" key="2">
    <source>
        <dbReference type="Proteomes" id="UP000604046"/>
    </source>
</evidence>
<organism evidence="1 2">
    <name type="scientific">Symbiodinium natans</name>
    <dbReference type="NCBI Taxonomy" id="878477"/>
    <lineage>
        <taxon>Eukaryota</taxon>
        <taxon>Sar</taxon>
        <taxon>Alveolata</taxon>
        <taxon>Dinophyceae</taxon>
        <taxon>Suessiales</taxon>
        <taxon>Symbiodiniaceae</taxon>
        <taxon>Symbiodinium</taxon>
    </lineage>
</organism>
<dbReference type="AlphaFoldDB" id="A0A812TRJ1"/>
<reference evidence="1" key="1">
    <citation type="submission" date="2021-02" db="EMBL/GenBank/DDBJ databases">
        <authorList>
            <person name="Dougan E. K."/>
            <person name="Rhodes N."/>
            <person name="Thang M."/>
            <person name="Chan C."/>
        </authorList>
    </citation>
    <scope>NUCLEOTIDE SEQUENCE</scope>
</reference>
<gene>
    <name evidence="1" type="ORF">SNAT2548_LOCUS29943</name>
</gene>
<dbReference type="Gene3D" id="3.40.50.300">
    <property type="entry name" value="P-loop containing nucleotide triphosphate hydrolases"/>
    <property type="match status" value="1"/>
</dbReference>
<accession>A0A812TRJ1</accession>
<dbReference type="InterPro" id="IPR027417">
    <property type="entry name" value="P-loop_NTPase"/>
</dbReference>
<dbReference type="OrthoDB" id="421059at2759"/>
<sequence>MFAFSTLGICRVADAGYQDYFRPLSFARLYANEQSPSPEGERSLSASELRRMKHSAEQLDSSKQEGGRLRELEVIFKDASYKVLVCWNSGGRFWYLETDVASTTACMPSRCTQDDVENTIARMFFERIAAPGIRPEIALVREIFHWGQLQLDFVIVGMDGCGSTSLHRILAQHTEIQFTNLSVFNVDEDFFMIEMGRQTLPFRTQVERFNLFRSELRRQKGDSQVVGLYQPYMWNVEMLRLAMLEMPNLRVLATVCDPVDRFERRMHGQSNPTDDELSEAVAVQLKDDASVNLVQKWQAWRELGDRLLFVEQLRLSSHETWRTISDFLKIRRYPNSFRFPLYNARGSRTSLCRHRTLLQALKERFKAEYDFLSEELGSQAFQLRQTHCERLDSIKEACVKDRCSA</sequence>
<comment type="caution">
    <text evidence="1">The sequence shown here is derived from an EMBL/GenBank/DDBJ whole genome shotgun (WGS) entry which is preliminary data.</text>
</comment>
<evidence type="ECO:0000313" key="1">
    <source>
        <dbReference type="EMBL" id="CAE7534359.1"/>
    </source>
</evidence>
<dbReference type="SUPFAM" id="SSF52540">
    <property type="entry name" value="P-loop containing nucleoside triphosphate hydrolases"/>
    <property type="match status" value="1"/>
</dbReference>
<dbReference type="EMBL" id="CAJNDS010002584">
    <property type="protein sequence ID" value="CAE7534359.1"/>
    <property type="molecule type" value="Genomic_DNA"/>
</dbReference>